<organism>
    <name type="scientific">Serpula lacrymans var. lacrymans (strain S7.9)</name>
    <name type="common">Dry rot fungus</name>
    <dbReference type="NCBI Taxonomy" id="578457"/>
    <lineage>
        <taxon>Eukaryota</taxon>
        <taxon>Fungi</taxon>
        <taxon>Dikarya</taxon>
        <taxon>Basidiomycota</taxon>
        <taxon>Agaricomycotina</taxon>
        <taxon>Agaricomycetes</taxon>
        <taxon>Agaricomycetidae</taxon>
        <taxon>Boletales</taxon>
        <taxon>Coniophorineae</taxon>
        <taxon>Serpulaceae</taxon>
        <taxon>Serpula</taxon>
    </lineage>
</organism>
<evidence type="ECO:0000259" key="1">
    <source>
        <dbReference type="Pfam" id="PF13460"/>
    </source>
</evidence>
<proteinExistence type="predicted"/>
<dbReference type="InterPro" id="IPR016040">
    <property type="entry name" value="NAD(P)-bd_dom"/>
</dbReference>
<dbReference type="SUPFAM" id="SSF51735">
    <property type="entry name" value="NAD(P)-binding Rossmann-fold domains"/>
    <property type="match status" value="1"/>
</dbReference>
<dbReference type="Proteomes" id="UP000008064">
    <property type="component" value="Unassembled WGS sequence"/>
</dbReference>
<dbReference type="Gene3D" id="3.40.50.720">
    <property type="entry name" value="NAD(P)-binding Rossmann-like Domain"/>
    <property type="match status" value="1"/>
</dbReference>
<dbReference type="InterPro" id="IPR036291">
    <property type="entry name" value="NAD(P)-bd_dom_sf"/>
</dbReference>
<sequence length="337" mass="36499">MSATTNVFITGATGYIGGAVLELLLEHPTSSSSQFTALVRSPEKAQKLEAIGVHAVVGSNSDLDKLEQLASESDVIFACADADDEPATKAILAGLKNHYKSTGTAPILIHTSGTGVLTDKAAGKYAYDTIYDDTDVEQLETLPDTQLHRNVDLLVIEADKQGYARTHIVLPSTIYALATGKLVQLGIQNPKSRQIPYLIRIGLKRGQGAILGEGKNRWPNVHIDDIASLYIVLYEAILAGKAGHGREGLYFGENGEHLLYDVSKAVAEALYELGKGRSPEPTMVTEEELKVDPRTIYLGTNSRCRASRARALGWKPKYTTKDLLASIKPEVEAILKE</sequence>
<name>F8NWH4_SERL9</name>
<dbReference type="RefSeq" id="XP_007318397.1">
    <property type="nucleotide sequence ID" value="XM_007318335.1"/>
</dbReference>
<accession>F8NWH4</accession>
<gene>
    <name evidence="2" type="ORF">SERLADRAFT_467558</name>
</gene>
<dbReference type="KEGG" id="sla:SERLADRAFT_467558"/>
<feature type="domain" description="NAD(P)-binding" evidence="1">
    <location>
        <begin position="11"/>
        <end position="98"/>
    </location>
</feature>
<dbReference type="AlphaFoldDB" id="F8NWH4"/>
<dbReference type="PANTHER" id="PTHR48079">
    <property type="entry name" value="PROTEIN YEEZ"/>
    <property type="match status" value="1"/>
</dbReference>
<dbReference type="Pfam" id="PF13460">
    <property type="entry name" value="NAD_binding_10"/>
    <property type="match status" value="1"/>
</dbReference>
<evidence type="ECO:0000313" key="2">
    <source>
        <dbReference type="EMBL" id="EGO24378.1"/>
    </source>
</evidence>
<reference evidence="2" key="1">
    <citation type="submission" date="2011-04" db="EMBL/GenBank/DDBJ databases">
        <title>Evolution of plant cell wall degrading machinery underlies the functional diversity of forest fungi.</title>
        <authorList>
            <consortium name="US DOE Joint Genome Institute (JGI-PGF)"/>
            <person name="Eastwood D.C."/>
            <person name="Floudas D."/>
            <person name="Binder M."/>
            <person name="Majcherczyk A."/>
            <person name="Schneider P."/>
            <person name="Aerts A."/>
            <person name="Asiegbu F.O."/>
            <person name="Baker S.E."/>
            <person name="Barry K."/>
            <person name="Bendiksby M."/>
            <person name="Blumentritt M."/>
            <person name="Coutinho P.M."/>
            <person name="Cullen D."/>
            <person name="Cullen D."/>
            <person name="Gathman A."/>
            <person name="Goodell B."/>
            <person name="Henrissat B."/>
            <person name="Ihrmark K."/>
            <person name="Kauserud H."/>
            <person name="Kohler A."/>
            <person name="LaButti K."/>
            <person name="Lapidus A."/>
            <person name="Lavin J.L."/>
            <person name="Lee Y.-H."/>
            <person name="Lindquist E."/>
            <person name="Lilly W."/>
            <person name="Lucas S."/>
            <person name="Morin E."/>
            <person name="Murat C."/>
            <person name="Oguiza J.A."/>
            <person name="Park J."/>
            <person name="Pisabarro A.G."/>
            <person name="Riley R."/>
            <person name="Rosling A."/>
            <person name="Salamov A."/>
            <person name="Schmidt O."/>
            <person name="Schmutz J."/>
            <person name="Skrede I."/>
            <person name="Stenlid J."/>
            <person name="Wiebenga A."/>
            <person name="Xie X."/>
            <person name="Kues U."/>
            <person name="Hibbett D.S."/>
            <person name="Hoffmeister D."/>
            <person name="Hogberg N."/>
            <person name="Martin F."/>
            <person name="Grigoriev I.V."/>
            <person name="Watkinson S.C."/>
        </authorList>
    </citation>
    <scope>NUCLEOTIDE SEQUENCE</scope>
    <source>
        <strain evidence="2">S7.9</strain>
    </source>
</reference>
<dbReference type="GeneID" id="18819253"/>
<dbReference type="OrthoDB" id="10262413at2759"/>
<dbReference type="GO" id="GO:0004029">
    <property type="term" value="F:aldehyde dehydrogenase (NAD+) activity"/>
    <property type="evidence" value="ECO:0007669"/>
    <property type="project" value="TreeGrafter"/>
</dbReference>
<protein>
    <recommendedName>
        <fullName evidence="1">NAD(P)-binding domain-containing protein</fullName>
    </recommendedName>
</protein>
<dbReference type="GO" id="GO:0005737">
    <property type="term" value="C:cytoplasm"/>
    <property type="evidence" value="ECO:0007669"/>
    <property type="project" value="TreeGrafter"/>
</dbReference>
<dbReference type="HOGENOM" id="CLU_007383_12_1_1"/>
<dbReference type="InterPro" id="IPR051783">
    <property type="entry name" value="NAD(P)-dependent_oxidoreduct"/>
</dbReference>
<dbReference type="EMBL" id="GL945434">
    <property type="protein sequence ID" value="EGO24378.1"/>
    <property type="molecule type" value="Genomic_DNA"/>
</dbReference>
<dbReference type="PANTHER" id="PTHR48079:SF6">
    <property type="entry name" value="NAD(P)-BINDING DOMAIN-CONTAINING PROTEIN-RELATED"/>
    <property type="match status" value="1"/>
</dbReference>